<evidence type="ECO:0000313" key="2">
    <source>
        <dbReference type="EMBL" id="AEH36571.1"/>
    </source>
</evidence>
<accession>F8D6I2</accession>
<dbReference type="STRING" id="797210.Halxa_1944"/>
<evidence type="ECO:0000313" key="3">
    <source>
        <dbReference type="Proteomes" id="UP000006794"/>
    </source>
</evidence>
<dbReference type="EMBL" id="CP002839">
    <property type="protein sequence ID" value="AEH36571.1"/>
    <property type="molecule type" value="Genomic_DNA"/>
</dbReference>
<protein>
    <recommendedName>
        <fullName evidence="4">CbaC protein</fullName>
    </recommendedName>
</protein>
<feature type="transmembrane region" description="Helical" evidence="1">
    <location>
        <begin position="33"/>
        <end position="55"/>
    </location>
</feature>
<evidence type="ECO:0008006" key="4">
    <source>
        <dbReference type="Google" id="ProtNLM"/>
    </source>
</evidence>
<keyword evidence="1" id="KW-0812">Transmembrane</keyword>
<dbReference type="AlphaFoldDB" id="F8D6I2"/>
<gene>
    <name evidence="2" type="ordered locus">Halxa_1944</name>
</gene>
<dbReference type="eggNOG" id="arCOG10192">
    <property type="taxonomic scope" value="Archaea"/>
</dbReference>
<feature type="transmembrane region" description="Helical" evidence="1">
    <location>
        <begin position="6"/>
        <end position="26"/>
    </location>
</feature>
<dbReference type="OrthoDB" id="177830at2157"/>
<keyword evidence="3" id="KW-1185">Reference proteome</keyword>
<proteinExistence type="predicted"/>
<dbReference type="KEGG" id="hxa:Halxa_1944"/>
<reference evidence="2 3" key="1">
    <citation type="journal article" date="2012" name="Stand. Genomic Sci.">
        <title>Complete genome sequence of Halopiger xanaduensis type strain (SH-6(T)).</title>
        <authorList>
            <person name="Anderson I."/>
            <person name="Tindall B.J."/>
            <person name="Rohde M."/>
            <person name="Lucas S."/>
            <person name="Han J."/>
            <person name="Lapidus A."/>
            <person name="Cheng J.F."/>
            <person name="Goodwin L."/>
            <person name="Pitluck S."/>
            <person name="Peters L."/>
            <person name="Pati A."/>
            <person name="Mikhailova N."/>
            <person name="Pagani I."/>
            <person name="Teshima H."/>
            <person name="Han C."/>
            <person name="Tapia R."/>
            <person name="Land M."/>
            <person name="Woyke T."/>
            <person name="Klenk H.P."/>
            <person name="Kyrpides N."/>
            <person name="Ivanova N."/>
        </authorList>
    </citation>
    <scope>NUCLEOTIDE SEQUENCE [LARGE SCALE GENOMIC DNA]</scope>
    <source>
        <strain evidence="3">DSM 18323 / JCM 14033 / SH-6</strain>
    </source>
</reference>
<name>F8D6I2_HALXS</name>
<dbReference type="GeneID" id="10796908"/>
<keyword evidence="1" id="KW-0472">Membrane</keyword>
<dbReference type="HOGENOM" id="CLU_202267_0_0_2"/>
<evidence type="ECO:0000256" key="1">
    <source>
        <dbReference type="SAM" id="Phobius"/>
    </source>
</evidence>
<organism evidence="2 3">
    <name type="scientific">Halopiger xanaduensis (strain DSM 18323 / JCM 14033 / SH-6)</name>
    <dbReference type="NCBI Taxonomy" id="797210"/>
    <lineage>
        <taxon>Archaea</taxon>
        <taxon>Methanobacteriati</taxon>
        <taxon>Methanobacteriota</taxon>
        <taxon>Stenosarchaea group</taxon>
        <taxon>Halobacteria</taxon>
        <taxon>Halobacteriales</taxon>
        <taxon>Natrialbaceae</taxon>
        <taxon>Halopiger</taxon>
    </lineage>
</organism>
<keyword evidence="1" id="KW-1133">Transmembrane helix</keyword>
<sequence length="71" mass="7396">MRISKAGLLVVTAIVIPIVVELRTALSWFGIELSVLEGVVLGLAIVLAIVVWAVWPSDGDGTAETDPAGPE</sequence>
<dbReference type="Proteomes" id="UP000006794">
    <property type="component" value="Chromosome"/>
</dbReference>
<dbReference type="RefSeq" id="WP_013879464.1">
    <property type="nucleotide sequence ID" value="NC_015666.1"/>
</dbReference>